<accession>A0ABR3QHW9</accession>
<dbReference type="Pfam" id="PF01266">
    <property type="entry name" value="DAO"/>
    <property type="match status" value="1"/>
</dbReference>
<gene>
    <name evidence="7" type="ORF">SLS60_011755</name>
</gene>
<dbReference type="InterPro" id="IPR045170">
    <property type="entry name" value="MTOX"/>
</dbReference>
<keyword evidence="8" id="KW-1185">Reference proteome</keyword>
<dbReference type="PANTHER" id="PTHR10961">
    <property type="entry name" value="PEROXISOMAL SARCOSINE OXIDASE"/>
    <property type="match status" value="1"/>
</dbReference>
<dbReference type="InterPro" id="IPR036188">
    <property type="entry name" value="FAD/NAD-bd_sf"/>
</dbReference>
<name>A0ABR3QHW9_9PLEO</name>
<dbReference type="Gene3D" id="3.50.50.60">
    <property type="entry name" value="FAD/NAD(P)-binding domain"/>
    <property type="match status" value="1"/>
</dbReference>
<evidence type="ECO:0000256" key="5">
    <source>
        <dbReference type="ARBA" id="ARBA00023002"/>
    </source>
</evidence>
<keyword evidence="3" id="KW-0285">Flavoprotein</keyword>
<dbReference type="PANTHER" id="PTHR10961:SF15">
    <property type="entry name" value="FAD DEPENDENT OXIDOREDUCTASE DOMAIN-CONTAINING PROTEIN"/>
    <property type="match status" value="1"/>
</dbReference>
<evidence type="ECO:0000313" key="8">
    <source>
        <dbReference type="Proteomes" id="UP001521785"/>
    </source>
</evidence>
<evidence type="ECO:0000256" key="3">
    <source>
        <dbReference type="ARBA" id="ARBA00022630"/>
    </source>
</evidence>
<dbReference type="Proteomes" id="UP001521785">
    <property type="component" value="Unassembled WGS sequence"/>
</dbReference>
<evidence type="ECO:0000313" key="7">
    <source>
        <dbReference type="EMBL" id="KAL1591756.1"/>
    </source>
</evidence>
<comment type="caution">
    <text evidence="7">The sequence shown here is derived from an EMBL/GenBank/DDBJ whole genome shotgun (WGS) entry which is preliminary data.</text>
</comment>
<keyword evidence="5" id="KW-0560">Oxidoreductase</keyword>
<feature type="domain" description="FAD dependent oxidoreductase" evidence="6">
    <location>
        <begin position="52"/>
        <end position="344"/>
    </location>
</feature>
<evidence type="ECO:0000256" key="1">
    <source>
        <dbReference type="ARBA" id="ARBA00001974"/>
    </source>
</evidence>
<organism evidence="7 8">
    <name type="scientific">Paraconiothyrium brasiliense</name>
    <dbReference type="NCBI Taxonomy" id="300254"/>
    <lineage>
        <taxon>Eukaryota</taxon>
        <taxon>Fungi</taxon>
        <taxon>Dikarya</taxon>
        <taxon>Ascomycota</taxon>
        <taxon>Pezizomycotina</taxon>
        <taxon>Dothideomycetes</taxon>
        <taxon>Pleosporomycetidae</taxon>
        <taxon>Pleosporales</taxon>
        <taxon>Massarineae</taxon>
        <taxon>Didymosphaeriaceae</taxon>
        <taxon>Paraconiothyrium</taxon>
    </lineage>
</organism>
<evidence type="ECO:0000256" key="2">
    <source>
        <dbReference type="ARBA" id="ARBA00010989"/>
    </source>
</evidence>
<proteinExistence type="inferred from homology"/>
<reference evidence="7 8" key="1">
    <citation type="submission" date="2024-02" db="EMBL/GenBank/DDBJ databases">
        <title>De novo assembly and annotation of 12 fungi associated with fruit tree decline syndrome in Ontario, Canada.</title>
        <authorList>
            <person name="Sulman M."/>
            <person name="Ellouze W."/>
            <person name="Ilyukhin E."/>
        </authorList>
    </citation>
    <scope>NUCLEOTIDE SEQUENCE [LARGE SCALE GENOMIC DNA]</scope>
    <source>
        <strain evidence="7 8">M42-189</strain>
    </source>
</reference>
<dbReference type="SUPFAM" id="SSF51905">
    <property type="entry name" value="FAD/NAD(P)-binding domain"/>
    <property type="match status" value="1"/>
</dbReference>
<dbReference type="EMBL" id="JAKJXO020000023">
    <property type="protein sequence ID" value="KAL1591756.1"/>
    <property type="molecule type" value="Genomic_DNA"/>
</dbReference>
<dbReference type="Gene3D" id="3.30.9.10">
    <property type="entry name" value="D-Amino Acid Oxidase, subunit A, domain 2"/>
    <property type="match status" value="1"/>
</dbReference>
<dbReference type="InterPro" id="IPR006076">
    <property type="entry name" value="FAD-dep_OxRdtase"/>
</dbReference>
<protein>
    <recommendedName>
        <fullName evidence="6">FAD dependent oxidoreductase domain-containing protein</fullName>
    </recommendedName>
</protein>
<keyword evidence="4" id="KW-0274">FAD</keyword>
<sequence>MVQDQVIATLELIAGDFAVTIFDKNEYDRSWYQTDLNADQVQAASVDENKIVSHRKDLGDPVMNASQFRASYGKKLHYQKLAMESREAWQHINEEVAEELFVGCGMLRVQPNDELGALEKETLANMERANLRGTQFVASDPIDRARAVEMGWAPKLLAFEMPDSSPTKTFEAVLDSTAGFTYCSNACVHFLRRAIALGVSVVFGGQQGTFESLVEEDSSHSPFKRAVGLKTKDGKVHNADIVVIAAGSFSTQVLPTLSYHLESSAGSIAKFKVHHSQTELWNKFAPENFPVITWKSAKRDQQGKDVGSVYAFPRTPEGIIKIGYRGIKFTNFEPAPQRSQFTQEGKWSVPLPADQSQRIPDAAEEAVRQFVSIFLSDLKDAPFYSTKLCWYTDTLDNSFVVSGDMNLTLGRSLR</sequence>
<comment type="similarity">
    <text evidence="2">Belongs to the MSOX/MTOX family.</text>
</comment>
<comment type="cofactor">
    <cofactor evidence="1">
        <name>FAD</name>
        <dbReference type="ChEBI" id="CHEBI:57692"/>
    </cofactor>
</comment>
<evidence type="ECO:0000256" key="4">
    <source>
        <dbReference type="ARBA" id="ARBA00022827"/>
    </source>
</evidence>
<evidence type="ECO:0000259" key="6">
    <source>
        <dbReference type="Pfam" id="PF01266"/>
    </source>
</evidence>